<dbReference type="EMBL" id="JACQRX010000287">
    <property type="protein sequence ID" value="MBI4252112.1"/>
    <property type="molecule type" value="Genomic_DNA"/>
</dbReference>
<proteinExistence type="predicted"/>
<name>A0A933E849_UNCTE</name>
<dbReference type="SUPFAM" id="SSF51735">
    <property type="entry name" value="NAD(P)-binding Rossmann-fold domains"/>
    <property type="match status" value="1"/>
</dbReference>
<evidence type="ECO:0000313" key="2">
    <source>
        <dbReference type="Proteomes" id="UP000752292"/>
    </source>
</evidence>
<comment type="caution">
    <text evidence="1">The sequence shown here is derived from an EMBL/GenBank/DDBJ whole genome shotgun (WGS) entry which is preliminary data.</text>
</comment>
<dbReference type="InterPro" id="IPR036291">
    <property type="entry name" value="NAD(P)-bd_dom_sf"/>
</dbReference>
<accession>A0A933E849</accession>
<organism evidence="1 2">
    <name type="scientific">Tectimicrobiota bacterium</name>
    <dbReference type="NCBI Taxonomy" id="2528274"/>
    <lineage>
        <taxon>Bacteria</taxon>
        <taxon>Pseudomonadati</taxon>
        <taxon>Nitrospinota/Tectimicrobiota group</taxon>
        <taxon>Candidatus Tectimicrobiota</taxon>
    </lineage>
</organism>
<gene>
    <name evidence="1" type="ORF">HY618_06595</name>
</gene>
<dbReference type="AlphaFoldDB" id="A0A933E849"/>
<feature type="non-terminal residue" evidence="1">
    <location>
        <position position="1"/>
    </location>
</feature>
<dbReference type="Gene3D" id="3.40.50.720">
    <property type="entry name" value="NAD(P)-binding Rossmann-like Domain"/>
    <property type="match status" value="1"/>
</dbReference>
<protein>
    <submittedName>
        <fullName evidence="1">3-oxoacyl-ACP reductase</fullName>
    </submittedName>
</protein>
<dbReference type="Proteomes" id="UP000752292">
    <property type="component" value="Unassembled WGS sequence"/>
</dbReference>
<sequence length="35" mass="3557">GDPERIAATALFLVSPENDFMSGSVISIDGASMTG</sequence>
<evidence type="ECO:0000313" key="1">
    <source>
        <dbReference type="EMBL" id="MBI4252112.1"/>
    </source>
</evidence>
<reference evidence="1" key="1">
    <citation type="submission" date="2020-07" db="EMBL/GenBank/DDBJ databases">
        <title>Huge and variable diversity of episymbiotic CPR bacteria and DPANN archaea in groundwater ecosystems.</title>
        <authorList>
            <person name="He C.Y."/>
            <person name="Keren R."/>
            <person name="Whittaker M."/>
            <person name="Farag I.F."/>
            <person name="Doudna J."/>
            <person name="Cate J.H.D."/>
            <person name="Banfield J.F."/>
        </authorList>
    </citation>
    <scope>NUCLEOTIDE SEQUENCE</scope>
    <source>
        <strain evidence="1">NC_groundwater_1370_Ag_S-0.2um_69_93</strain>
    </source>
</reference>